<dbReference type="InterPro" id="IPR046336">
    <property type="entry name" value="Lon_prtase_N_sf"/>
</dbReference>
<dbReference type="CDD" id="cd11296">
    <property type="entry name" value="O-FucT_like"/>
    <property type="match status" value="1"/>
</dbReference>
<dbReference type="EMBL" id="JAEPRD010000039">
    <property type="protein sequence ID" value="KAG2205113.1"/>
    <property type="molecule type" value="Genomic_DNA"/>
</dbReference>
<keyword evidence="5" id="KW-0294">Fucose metabolism</keyword>
<dbReference type="Pfam" id="PF10250">
    <property type="entry name" value="O-FucT"/>
    <property type="match status" value="1"/>
</dbReference>
<evidence type="ECO:0000256" key="8">
    <source>
        <dbReference type="SAM" id="MobiDB-lite"/>
    </source>
</evidence>
<dbReference type="PANTHER" id="PTHR23327">
    <property type="entry name" value="RING FINGER PROTEIN 127"/>
    <property type="match status" value="1"/>
</dbReference>
<dbReference type="SMART" id="SM00184">
    <property type="entry name" value="RING"/>
    <property type="match status" value="2"/>
</dbReference>
<dbReference type="SUPFAM" id="SSF88697">
    <property type="entry name" value="PUA domain-like"/>
    <property type="match status" value="1"/>
</dbReference>
<name>A0A8H7R6K1_9FUNG</name>
<evidence type="ECO:0000256" key="4">
    <source>
        <dbReference type="ARBA" id="ARBA00022833"/>
    </source>
</evidence>
<dbReference type="GO" id="GO:0006004">
    <property type="term" value="P:fucose metabolic process"/>
    <property type="evidence" value="ECO:0007669"/>
    <property type="project" value="UniProtKB-KW"/>
</dbReference>
<feature type="compositionally biased region" description="Basic and acidic residues" evidence="8">
    <location>
        <begin position="964"/>
        <end position="973"/>
    </location>
</feature>
<accession>A0A8H7R6K1</accession>
<dbReference type="InterPro" id="IPR003111">
    <property type="entry name" value="Lon_prtase_N"/>
</dbReference>
<dbReference type="InterPro" id="IPR001841">
    <property type="entry name" value="Znf_RING"/>
</dbReference>
<keyword evidence="12" id="KW-1185">Reference proteome</keyword>
<sequence length="1084" mass="123152">MNSLLQKRSVLVVLLLVCCVLFYALLGVEKKDTFIDKVEQDKKKAAHASSVHIVKDNVIPVEFPSPFQLHTPTKDEKFITYLPHSGFHNQRIELENALLLASYLNRTLLLPSVYLGNPAFPWLRFDKMYERLLLQTKNGLGYCSELREGEPLSTECLNYFRWTAVPWTFFYDLQALNRKVRIVFRQDLSLEWLNGTLQIDADDTYLFKDNSPFDFRVYDLPESKTPLTRFVNRIDLSTLESIKEKLIHFGSVFGTSRVLAQSKEHAELLQFIRQEMIFKNPVLVDTAAKVVQQLGGVGQFVGIHLRVGDGMFKTRASIAIDDIYHQLVDDYTDLSIDGVMHYDEEHDEDRKENTEYEIKQLRESNVAKGDDAKPITVNHPSDIQSRLGRSQLPSCQVEGDGMNDRFAKTTIFIATDCPNPREHPLLRKIFRTFPCTFVLADFKKDLMELSKIEVVDEKVKLNPWLIPMVDAIIASQGHTFFGTNSSTFSTYIERQLHPVDTLPVGAQQVDYKKQKQQQQQVVCFEPHHVTQALSICPSCHGKLNKPSTLPCGYTVCQSCIPQNDTLCKAPNCERIHTIPTQPNVIFQAMQAIVVSFEASHSLEALRNSLNITSECPICCTRFTNPTTTPCGHTFCRNCLVRSLDHQRSCPFCRDSLDFCPPPTTVLTEILTKLYEQDDESMDVHVANDFDASDTRVPLLIGSLSFPHINCVIHIFEPRYRLMLRRIMASSRRRFAMCLARRKRTSQDQSPFFEYGTILELMHVQTLPDGRSIVQAVGSHRFKVLHFELIDGYHMADIERIDDIDREQEHLLEQQQILKASAMRARQHQQQLQSMQQQQQPMSPVATAPMAARPMAAAARPMAARPMAAAARPMAARPMAARPMAARPMAARPMAARPMATPRPAQIGMGQQRQSWAQQAHPQTQAPASRAPWLQMHVRGLSAARPKAHLQPQQASANTTLQAPEKAEKNRQEQSTDELLDELATFVDKLLLHRQQQQGGMANWLSALGDPPVLRGAQRDRVILSWWIVNMMPLGEDEKLPLLGMRTVRERVLLIVSWVDKFHDQWSLFLNNPNASGSLNTCCIS</sequence>
<dbReference type="PANTHER" id="PTHR23327:SF42">
    <property type="entry name" value="LON PEPTIDASE N-TERMINAL DOMAIN AND RING FINGER PROTEIN C14F5.10C"/>
    <property type="match status" value="1"/>
</dbReference>
<dbReference type="InterPro" id="IPR015947">
    <property type="entry name" value="PUA-like_sf"/>
</dbReference>
<dbReference type="GO" id="GO:0061630">
    <property type="term" value="F:ubiquitin protein ligase activity"/>
    <property type="evidence" value="ECO:0007669"/>
    <property type="project" value="TreeGrafter"/>
</dbReference>
<organism evidence="11 12">
    <name type="scientific">Mucor saturninus</name>
    <dbReference type="NCBI Taxonomy" id="64648"/>
    <lineage>
        <taxon>Eukaryota</taxon>
        <taxon>Fungi</taxon>
        <taxon>Fungi incertae sedis</taxon>
        <taxon>Mucoromycota</taxon>
        <taxon>Mucoromycotina</taxon>
        <taxon>Mucoromycetes</taxon>
        <taxon>Mucorales</taxon>
        <taxon>Mucorineae</taxon>
        <taxon>Mucoraceae</taxon>
        <taxon>Mucor</taxon>
    </lineage>
</organism>
<evidence type="ECO:0008006" key="13">
    <source>
        <dbReference type="Google" id="ProtNLM"/>
    </source>
</evidence>
<dbReference type="SUPFAM" id="SSF57850">
    <property type="entry name" value="RING/U-box"/>
    <property type="match status" value="1"/>
</dbReference>
<dbReference type="PROSITE" id="PS51787">
    <property type="entry name" value="LON_N"/>
    <property type="match status" value="1"/>
</dbReference>
<proteinExistence type="predicted"/>
<gene>
    <name evidence="11" type="ORF">INT47_002207</name>
</gene>
<evidence type="ECO:0000256" key="3">
    <source>
        <dbReference type="ARBA" id="ARBA00022771"/>
    </source>
</evidence>
<protein>
    <recommendedName>
        <fullName evidence="13">RING-type domain-containing protein</fullName>
    </recommendedName>
</protein>
<feature type="domain" description="Lon N-terminal" evidence="10">
    <location>
        <begin position="693"/>
        <end position="1062"/>
    </location>
</feature>
<dbReference type="Pfam" id="PF13923">
    <property type="entry name" value="zf-C3HC4_2"/>
    <property type="match status" value="1"/>
</dbReference>
<keyword evidence="2" id="KW-0479">Metal-binding</keyword>
<dbReference type="Gene3D" id="2.30.130.40">
    <property type="entry name" value="LON domain-like"/>
    <property type="match status" value="1"/>
</dbReference>
<evidence type="ECO:0000313" key="12">
    <source>
        <dbReference type="Proteomes" id="UP000603453"/>
    </source>
</evidence>
<feature type="region of interest" description="Disordered" evidence="8">
    <location>
        <begin position="903"/>
        <end position="925"/>
    </location>
</feature>
<keyword evidence="6" id="KW-0119">Carbohydrate metabolism</keyword>
<evidence type="ECO:0000256" key="7">
    <source>
        <dbReference type="PROSITE-ProRule" id="PRU00175"/>
    </source>
</evidence>
<evidence type="ECO:0000256" key="2">
    <source>
        <dbReference type="ARBA" id="ARBA00022723"/>
    </source>
</evidence>
<evidence type="ECO:0000313" key="11">
    <source>
        <dbReference type="EMBL" id="KAG2205113.1"/>
    </source>
</evidence>
<feature type="compositionally biased region" description="Polar residues" evidence="8">
    <location>
        <begin position="950"/>
        <end position="961"/>
    </location>
</feature>
<keyword evidence="4" id="KW-0862">Zinc</keyword>
<evidence type="ECO:0000259" key="10">
    <source>
        <dbReference type="PROSITE" id="PS51787"/>
    </source>
</evidence>
<dbReference type="InterPro" id="IPR019378">
    <property type="entry name" value="GDP-Fuc_O-FucTrfase"/>
</dbReference>
<dbReference type="SMART" id="SM00464">
    <property type="entry name" value="LON"/>
    <property type="match status" value="1"/>
</dbReference>
<evidence type="ECO:0000256" key="6">
    <source>
        <dbReference type="ARBA" id="ARBA00023277"/>
    </source>
</evidence>
<dbReference type="InterPro" id="IPR013083">
    <property type="entry name" value="Znf_RING/FYVE/PHD"/>
</dbReference>
<dbReference type="Gene3D" id="3.30.40.10">
    <property type="entry name" value="Zinc/RING finger domain, C3HC4 (zinc finger)"/>
    <property type="match status" value="2"/>
</dbReference>
<dbReference type="Pfam" id="PF02190">
    <property type="entry name" value="LON_substr_bdg"/>
    <property type="match status" value="1"/>
</dbReference>
<dbReference type="CDD" id="cd16514">
    <property type="entry name" value="RING-HC_LONFs_rpt2"/>
    <property type="match status" value="1"/>
</dbReference>
<feature type="region of interest" description="Disordered" evidence="8">
    <location>
        <begin position="942"/>
        <end position="975"/>
    </location>
</feature>
<dbReference type="InterPro" id="IPR017907">
    <property type="entry name" value="Znf_RING_CS"/>
</dbReference>
<evidence type="ECO:0000256" key="1">
    <source>
        <dbReference type="ARBA" id="ARBA00022679"/>
    </source>
</evidence>
<comment type="caution">
    <text evidence="11">The sequence shown here is derived from an EMBL/GenBank/DDBJ whole genome shotgun (WGS) entry which is preliminary data.</text>
</comment>
<dbReference type="GO" id="GO:0008270">
    <property type="term" value="F:zinc ion binding"/>
    <property type="evidence" value="ECO:0007669"/>
    <property type="project" value="UniProtKB-KW"/>
</dbReference>
<dbReference type="OrthoDB" id="1882547at2759"/>
<dbReference type="PROSITE" id="PS50089">
    <property type="entry name" value="ZF_RING_2"/>
    <property type="match status" value="1"/>
</dbReference>
<evidence type="ECO:0000259" key="9">
    <source>
        <dbReference type="PROSITE" id="PS50089"/>
    </source>
</evidence>
<keyword evidence="1" id="KW-0808">Transferase</keyword>
<dbReference type="AlphaFoldDB" id="A0A8H7R6K1"/>
<feature type="domain" description="RING-type" evidence="9">
    <location>
        <begin position="615"/>
        <end position="653"/>
    </location>
</feature>
<dbReference type="Proteomes" id="UP000603453">
    <property type="component" value="Unassembled WGS sequence"/>
</dbReference>
<dbReference type="Gene3D" id="3.40.50.11350">
    <property type="match status" value="1"/>
</dbReference>
<dbReference type="PROSITE" id="PS00518">
    <property type="entry name" value="ZF_RING_1"/>
    <property type="match status" value="1"/>
</dbReference>
<feature type="compositionally biased region" description="Low complexity" evidence="8">
    <location>
        <begin position="916"/>
        <end position="925"/>
    </location>
</feature>
<reference evidence="11" key="1">
    <citation type="submission" date="2020-12" db="EMBL/GenBank/DDBJ databases">
        <title>Metabolic potential, ecology and presence of endohyphal bacteria is reflected in genomic diversity of Mucoromycotina.</title>
        <authorList>
            <person name="Muszewska A."/>
            <person name="Okrasinska A."/>
            <person name="Steczkiewicz K."/>
            <person name="Drgas O."/>
            <person name="Orlowska M."/>
            <person name="Perlinska-Lenart U."/>
            <person name="Aleksandrzak-Piekarczyk T."/>
            <person name="Szatraj K."/>
            <person name="Zielenkiewicz U."/>
            <person name="Pilsyk S."/>
            <person name="Malc E."/>
            <person name="Mieczkowski P."/>
            <person name="Kruszewska J.S."/>
            <person name="Biernat P."/>
            <person name="Pawlowska J."/>
        </authorList>
    </citation>
    <scope>NUCLEOTIDE SEQUENCE</scope>
    <source>
        <strain evidence="11">WA0000017839</strain>
    </source>
</reference>
<evidence type="ECO:0000256" key="5">
    <source>
        <dbReference type="ARBA" id="ARBA00023253"/>
    </source>
</evidence>
<keyword evidence="3 7" id="KW-0863">Zinc-finger</keyword>